<feature type="transmembrane region" description="Helical" evidence="9">
    <location>
        <begin position="1001"/>
        <end position="1028"/>
    </location>
</feature>
<evidence type="ECO:0000256" key="1">
    <source>
        <dbReference type="ARBA" id="ARBA00004141"/>
    </source>
</evidence>
<feature type="compositionally biased region" description="Basic and acidic residues" evidence="8">
    <location>
        <begin position="111"/>
        <end position="137"/>
    </location>
</feature>
<keyword evidence="11" id="KW-1185">Reference proteome</keyword>
<dbReference type="SUPFAM" id="SSF48403">
    <property type="entry name" value="Ankyrin repeat"/>
    <property type="match status" value="1"/>
</dbReference>
<dbReference type="InterPro" id="IPR004835">
    <property type="entry name" value="Chitin_synth"/>
</dbReference>
<evidence type="ECO:0000256" key="8">
    <source>
        <dbReference type="SAM" id="MobiDB-lite"/>
    </source>
</evidence>
<dbReference type="PANTHER" id="PTHR22914">
    <property type="entry name" value="CHITIN SYNTHASE"/>
    <property type="match status" value="1"/>
</dbReference>
<keyword evidence="6 9" id="KW-0472">Membrane</keyword>
<keyword evidence="7" id="KW-0040">ANK repeat</keyword>
<evidence type="ECO:0000256" key="5">
    <source>
        <dbReference type="ARBA" id="ARBA00022989"/>
    </source>
</evidence>
<evidence type="ECO:0000256" key="2">
    <source>
        <dbReference type="ARBA" id="ARBA00012543"/>
    </source>
</evidence>
<dbReference type="InterPro" id="IPR002110">
    <property type="entry name" value="Ankyrin_rpt"/>
</dbReference>
<proteinExistence type="predicted"/>
<accession>A0A9N8V0M4</accession>
<evidence type="ECO:0000256" key="4">
    <source>
        <dbReference type="ARBA" id="ARBA00022692"/>
    </source>
</evidence>
<evidence type="ECO:0000313" key="10">
    <source>
        <dbReference type="EMBL" id="CAG8438837.1"/>
    </source>
</evidence>
<dbReference type="EC" id="2.4.1.16" evidence="2"/>
<dbReference type="Gene3D" id="1.25.40.20">
    <property type="entry name" value="Ankyrin repeat-containing domain"/>
    <property type="match status" value="1"/>
</dbReference>
<organism evidence="10 11">
    <name type="scientific">Diversispora eburnea</name>
    <dbReference type="NCBI Taxonomy" id="1213867"/>
    <lineage>
        <taxon>Eukaryota</taxon>
        <taxon>Fungi</taxon>
        <taxon>Fungi incertae sedis</taxon>
        <taxon>Mucoromycota</taxon>
        <taxon>Glomeromycotina</taxon>
        <taxon>Glomeromycetes</taxon>
        <taxon>Diversisporales</taxon>
        <taxon>Diversisporaceae</taxon>
        <taxon>Diversispora</taxon>
    </lineage>
</organism>
<dbReference type="PROSITE" id="PS50297">
    <property type="entry name" value="ANK_REP_REGION"/>
    <property type="match status" value="2"/>
</dbReference>
<dbReference type="Pfam" id="PF00023">
    <property type="entry name" value="Ank"/>
    <property type="match status" value="1"/>
</dbReference>
<feature type="transmembrane region" description="Helical" evidence="9">
    <location>
        <begin position="592"/>
        <end position="617"/>
    </location>
</feature>
<dbReference type="GO" id="GO:0016020">
    <property type="term" value="C:membrane"/>
    <property type="evidence" value="ECO:0007669"/>
    <property type="project" value="UniProtKB-SubCell"/>
</dbReference>
<gene>
    <name evidence="10" type="ORF">DEBURN_LOCUS1268</name>
</gene>
<feature type="region of interest" description="Disordered" evidence="8">
    <location>
        <begin position="111"/>
        <end position="152"/>
    </location>
</feature>
<dbReference type="Gene3D" id="3.90.550.10">
    <property type="entry name" value="Spore Coat Polysaccharide Biosynthesis Protein SpsA, Chain A"/>
    <property type="match status" value="1"/>
</dbReference>
<feature type="compositionally biased region" description="Polar residues" evidence="8">
    <location>
        <begin position="16"/>
        <end position="32"/>
    </location>
</feature>
<comment type="caution">
    <text evidence="10">The sequence shown here is derived from an EMBL/GenBank/DDBJ whole genome shotgun (WGS) entry which is preliminary data.</text>
</comment>
<dbReference type="InterPro" id="IPR036770">
    <property type="entry name" value="Ankyrin_rpt-contain_sf"/>
</dbReference>
<dbReference type="GO" id="GO:0004100">
    <property type="term" value="F:chitin synthase activity"/>
    <property type="evidence" value="ECO:0007669"/>
    <property type="project" value="UniProtKB-EC"/>
</dbReference>
<evidence type="ECO:0000256" key="3">
    <source>
        <dbReference type="ARBA" id="ARBA00022676"/>
    </source>
</evidence>
<keyword evidence="3" id="KW-0328">Glycosyltransferase</keyword>
<dbReference type="PANTHER" id="PTHR22914:SF41">
    <property type="entry name" value="CHITIN SYNTHASE 7"/>
    <property type="match status" value="1"/>
</dbReference>
<keyword evidence="3" id="KW-0808">Transferase</keyword>
<feature type="region of interest" description="Disordered" evidence="8">
    <location>
        <begin position="1"/>
        <end position="64"/>
    </location>
</feature>
<feature type="transmembrane region" description="Helical" evidence="9">
    <location>
        <begin position="404"/>
        <end position="426"/>
    </location>
</feature>
<comment type="subcellular location">
    <subcellularLocation>
        <location evidence="1">Membrane</location>
        <topology evidence="1">Multi-pass membrane protein</topology>
    </subcellularLocation>
</comment>
<dbReference type="InterPro" id="IPR029044">
    <property type="entry name" value="Nucleotide-diphossugar_trans"/>
</dbReference>
<dbReference type="SMART" id="SM00248">
    <property type="entry name" value="ANK"/>
    <property type="match status" value="4"/>
</dbReference>
<dbReference type="GO" id="GO:0071944">
    <property type="term" value="C:cell periphery"/>
    <property type="evidence" value="ECO:0007669"/>
    <property type="project" value="TreeGrafter"/>
</dbReference>
<dbReference type="GO" id="GO:0030428">
    <property type="term" value="C:cell septum"/>
    <property type="evidence" value="ECO:0007669"/>
    <property type="project" value="TreeGrafter"/>
</dbReference>
<protein>
    <recommendedName>
        <fullName evidence="2">chitin synthase</fullName>
        <ecNumber evidence="2">2.4.1.16</ecNumber>
    </recommendedName>
</protein>
<dbReference type="Pfam" id="PF03142">
    <property type="entry name" value="Chitin_synth_2"/>
    <property type="match status" value="3"/>
</dbReference>
<dbReference type="Proteomes" id="UP000789706">
    <property type="component" value="Unassembled WGS sequence"/>
</dbReference>
<keyword evidence="5 9" id="KW-1133">Transmembrane helix</keyword>
<dbReference type="GO" id="GO:0006031">
    <property type="term" value="P:chitin biosynthetic process"/>
    <property type="evidence" value="ECO:0007669"/>
    <property type="project" value="TreeGrafter"/>
</dbReference>
<dbReference type="PROSITE" id="PS50088">
    <property type="entry name" value="ANK_REPEAT"/>
    <property type="match status" value="2"/>
</dbReference>
<feature type="transmembrane region" description="Helical" evidence="9">
    <location>
        <begin position="1061"/>
        <end position="1084"/>
    </location>
</feature>
<evidence type="ECO:0000313" key="11">
    <source>
        <dbReference type="Proteomes" id="UP000789706"/>
    </source>
</evidence>
<name>A0A9N8V0M4_9GLOM</name>
<keyword evidence="4 9" id="KW-0812">Transmembrane</keyword>
<feature type="repeat" description="ANK" evidence="7">
    <location>
        <begin position="262"/>
        <end position="294"/>
    </location>
</feature>
<evidence type="ECO:0000256" key="9">
    <source>
        <dbReference type="SAM" id="Phobius"/>
    </source>
</evidence>
<feature type="transmembrane region" description="Helical" evidence="9">
    <location>
        <begin position="1034"/>
        <end position="1054"/>
    </location>
</feature>
<dbReference type="Pfam" id="PF12796">
    <property type="entry name" value="Ank_2"/>
    <property type="match status" value="1"/>
</dbReference>
<evidence type="ECO:0000256" key="7">
    <source>
        <dbReference type="PROSITE-ProRule" id="PRU00023"/>
    </source>
</evidence>
<sequence>MESEESANMESKESTNKSTELNESNGSGNNFDFHNDQNYSNTTTFFSNSTESSSNSNISSNNSRSSKTMITLLIYNAIIQNNVNALDPLLRENPDYFLNEPMNINDEYEKFESNEKTEKSENDINEKKDKNEKRENNESNQKNQRKENNSKTPLMIAASLDYNQGETALFQASAAGNAEIVKILLKNQEVSVNLSNKNQISPLIVAAYHGHSYVCRLLLDRGKAIINQQDDEEKSALSYAATEGHGQVVETLLGRGADTNLYNWSPLMLAAYVGRANIVRQLLMAGADSSIKTVSGKTAANLARDEKSIGLKNSRNSRYSRELTSRYRSNDWGVNNWRASSMRDSRRVSTSSRLKMEMVPREENDLWVYISWIVTAPFLDKLLKRFGGMEEKRVRQAWREKFTLCIILILVAVSIALFTLELSNLACKDFTPIPESKLEDVKGKVMIVRGKIYNVEDYFNLGLHKPIFSNTSPDELNPIIKSLLGKDVSNFFPLDNSEIGCNFIPLNQTDEILCPQLLQNNSLYHYSSNTDYWIGGDDGIKIKFWIESLIGTDATKEISRSHKYDNVTSCFEHFRVGQVDGIQYGCFSVNSLLSFVTVVSFLIGIMKLLSTIVYLYFMTKQLTKDNDDNKINNNREESLKRSFDSLAGTDYSDQHKIFFIVADGDVTGSGESKSTPEILKDLIVPFDINGSDESEMGELVEVQDDGVRDGEVQNNNRVQNTGVHESGTHKKWKEPKPASYLSIGSGTKRHNMAKVYTGYYIYEDHQIPTILIIKCGTPSEIKSSAKPEFELFEKVRLMTGVTIDKYEFVCMVDADTIITSNSINELVKCMKNDSTIIGLCGETQILNKTENWVTMIQIFEYFLSHNFGKTFESIFAGVTCLPGCFCMYRIYYHNHEENLKIPILIDENIMNNYTTNDVDTLHQKNLLLLGEDRYLTNIMLRAFPKRKILYCPSAICKTTVPNSFSVLLSQRRRWINGTMHNQLELLRSFELPGRFCCSMQFVVFMDLIGSATTPLSFLLIFILIINFIQGHSVGLQLLYVSATYLIQFLSVVLISFNPIQLLWAFVFVLALPIWYFILPLYSYWHFDDFSWGTTRKLAGNVGSGHDDDHDTIFDRFDPSKIKSKKWDDWIIYRKRRNLPMFAPLPKNFIYNAIPAPQNIIKE</sequence>
<dbReference type="EMBL" id="CAJVPK010000054">
    <property type="protein sequence ID" value="CAG8438837.1"/>
    <property type="molecule type" value="Genomic_DNA"/>
</dbReference>
<dbReference type="AlphaFoldDB" id="A0A9N8V0M4"/>
<feature type="repeat" description="ANK" evidence="7">
    <location>
        <begin position="232"/>
        <end position="264"/>
    </location>
</feature>
<dbReference type="SUPFAM" id="SSF53448">
    <property type="entry name" value="Nucleotide-diphospho-sugar transferases"/>
    <property type="match status" value="1"/>
</dbReference>
<feature type="compositionally biased region" description="Low complexity" evidence="8">
    <location>
        <begin position="38"/>
        <end position="64"/>
    </location>
</feature>
<dbReference type="OrthoDB" id="370884at2759"/>
<evidence type="ECO:0000256" key="6">
    <source>
        <dbReference type="ARBA" id="ARBA00023136"/>
    </source>
</evidence>
<reference evidence="10" key="1">
    <citation type="submission" date="2021-06" db="EMBL/GenBank/DDBJ databases">
        <authorList>
            <person name="Kallberg Y."/>
            <person name="Tangrot J."/>
            <person name="Rosling A."/>
        </authorList>
    </citation>
    <scope>NUCLEOTIDE SEQUENCE</scope>
    <source>
        <strain evidence="10">AZ414A</strain>
    </source>
</reference>